<evidence type="ECO:0008006" key="2">
    <source>
        <dbReference type="Google" id="ProtNLM"/>
    </source>
</evidence>
<gene>
    <name evidence="1" type="ORF">METZ01_LOCUS163526</name>
</gene>
<protein>
    <recommendedName>
        <fullName evidence="2">Head protein</fullName>
    </recommendedName>
</protein>
<proteinExistence type="predicted"/>
<dbReference type="AlphaFoldDB" id="A0A382BBJ4"/>
<organism evidence="1">
    <name type="scientific">marine metagenome</name>
    <dbReference type="NCBI Taxonomy" id="408172"/>
    <lineage>
        <taxon>unclassified sequences</taxon>
        <taxon>metagenomes</taxon>
        <taxon>ecological metagenomes</taxon>
    </lineage>
</organism>
<reference evidence="1" key="1">
    <citation type="submission" date="2018-05" db="EMBL/GenBank/DDBJ databases">
        <authorList>
            <person name="Lanie J.A."/>
            <person name="Ng W.-L."/>
            <person name="Kazmierczak K.M."/>
            <person name="Andrzejewski T.M."/>
            <person name="Davidsen T.M."/>
            <person name="Wayne K.J."/>
            <person name="Tettelin H."/>
            <person name="Glass J.I."/>
            <person name="Rusch D."/>
            <person name="Podicherti R."/>
            <person name="Tsui H.-C.T."/>
            <person name="Winkler M.E."/>
        </authorList>
    </citation>
    <scope>NUCLEOTIDE SEQUENCE</scope>
</reference>
<name>A0A382BBJ4_9ZZZZ</name>
<sequence length="315" mass="34010">MAQPSETYDSYDGVNSNREDLTDVIYNISPTDTPFMSSIGRVKVSATTHEWQTDSLASFTANNKVIDGDEATNDAIAATTRVTNLTQISDKVVVVSGTQEVVNKAGKKSEVAYQVAKAGKELKRDMECRLTSPQYAETGSSSGARECSGAEAVIATNYSHGVSGSTSGSADVVDGVQRALDEDMIKAQIKNCYTQGGSPGMIMVGPHNKTVISGFDGIATLYRDQKNVGQGVIIGAADVYVSDFGTFKVIPNRVQRDRTAFILDTDYWAVGYLRPFQVKPLARTGDSEKRQMLCEYTLEFRNEASSAKVAELNTS</sequence>
<dbReference type="InterPro" id="IPR035198">
    <property type="entry name" value="SU10_MCP"/>
</dbReference>
<dbReference type="Pfam" id="PF17236">
    <property type="entry name" value="SU10_MCP"/>
    <property type="match status" value="1"/>
</dbReference>
<dbReference type="EMBL" id="UINC01028883">
    <property type="protein sequence ID" value="SVB10672.1"/>
    <property type="molecule type" value="Genomic_DNA"/>
</dbReference>
<accession>A0A382BBJ4</accession>
<evidence type="ECO:0000313" key="1">
    <source>
        <dbReference type="EMBL" id="SVB10672.1"/>
    </source>
</evidence>